<dbReference type="SUPFAM" id="SSF47616">
    <property type="entry name" value="GST C-terminal domain-like"/>
    <property type="match status" value="1"/>
</dbReference>
<evidence type="ECO:0000313" key="4">
    <source>
        <dbReference type="Proteomes" id="UP000077787"/>
    </source>
</evidence>
<dbReference type="AlphaFoldDB" id="A0A172WSN5"/>
<protein>
    <submittedName>
        <fullName evidence="3">Glutathione S-transferase</fullName>
    </submittedName>
</protein>
<feature type="domain" description="GST N-terminal" evidence="1">
    <location>
        <begin position="1"/>
        <end position="80"/>
    </location>
</feature>
<dbReference type="SFLD" id="SFLDG00358">
    <property type="entry name" value="Main_(cytGST)"/>
    <property type="match status" value="1"/>
</dbReference>
<dbReference type="InterPro" id="IPR036282">
    <property type="entry name" value="Glutathione-S-Trfase_C_sf"/>
</dbReference>
<dbReference type="EMBL" id="CP015641">
    <property type="protein sequence ID" value="ANF26528.1"/>
    <property type="molecule type" value="Genomic_DNA"/>
</dbReference>
<feature type="domain" description="GST C-terminal" evidence="2">
    <location>
        <begin position="85"/>
        <end position="199"/>
    </location>
</feature>
<dbReference type="SUPFAM" id="SSF52833">
    <property type="entry name" value="Thioredoxin-like"/>
    <property type="match status" value="1"/>
</dbReference>
<dbReference type="PANTHER" id="PTHR44051">
    <property type="entry name" value="GLUTATHIONE S-TRANSFERASE-RELATED"/>
    <property type="match status" value="1"/>
</dbReference>
<dbReference type="Proteomes" id="UP000077787">
    <property type="component" value="Chromosome"/>
</dbReference>
<dbReference type="OrthoDB" id="9797500at2"/>
<dbReference type="InterPro" id="IPR004045">
    <property type="entry name" value="Glutathione_S-Trfase_N"/>
</dbReference>
<dbReference type="Gene3D" id="3.40.30.10">
    <property type="entry name" value="Glutaredoxin"/>
    <property type="match status" value="1"/>
</dbReference>
<dbReference type="GO" id="GO:0016740">
    <property type="term" value="F:transferase activity"/>
    <property type="evidence" value="ECO:0007669"/>
    <property type="project" value="UniProtKB-KW"/>
</dbReference>
<proteinExistence type="predicted"/>
<evidence type="ECO:0000259" key="2">
    <source>
        <dbReference type="PROSITE" id="PS50405"/>
    </source>
</evidence>
<name>A0A172WSN5_STUST</name>
<dbReference type="InterPro" id="IPR036249">
    <property type="entry name" value="Thioredoxin-like_sf"/>
</dbReference>
<dbReference type="PROSITE" id="PS50404">
    <property type="entry name" value="GST_NTER"/>
    <property type="match status" value="1"/>
</dbReference>
<dbReference type="PANTHER" id="PTHR44051:SF2">
    <property type="entry name" value="HYPOTHETICAL GLUTATHIONE S-TRANSFERASE LIKE PROTEIN"/>
    <property type="match status" value="1"/>
</dbReference>
<evidence type="ECO:0000259" key="1">
    <source>
        <dbReference type="PROSITE" id="PS50404"/>
    </source>
</evidence>
<keyword evidence="3" id="KW-0808">Transferase</keyword>
<dbReference type="SFLD" id="SFLDS00019">
    <property type="entry name" value="Glutathione_Transferase_(cytos"/>
    <property type="match status" value="1"/>
</dbReference>
<sequence length="199" mass="21675">MKLYDMTLSGNCYKVRLFLGLIGQTAERVPVDVLKGEHRQSAFLATNPRGQVPVLEDGEFRVIDSQAILVYLARRYADEAWFPQDALAQARIVGWLSFAANEMHHGPATARAGRLFGRPIDEALAANRAVAAINMLEQQLAQHAWLAETAGPSIADIAIYPYAALAGEGGLDLAPFAAVRAWCSRIRQLPGYVGMPGLE</sequence>
<gene>
    <name evidence="3" type="ORF">PS273GM_15890</name>
</gene>
<dbReference type="RefSeq" id="WP_064481904.1">
    <property type="nucleotide sequence ID" value="NZ_CP015641.1"/>
</dbReference>
<accession>A0A172WSN5</accession>
<evidence type="ECO:0000313" key="3">
    <source>
        <dbReference type="EMBL" id="ANF26528.1"/>
    </source>
</evidence>
<dbReference type="Pfam" id="PF13417">
    <property type="entry name" value="GST_N_3"/>
    <property type="match status" value="1"/>
</dbReference>
<reference evidence="3 4" key="1">
    <citation type="submission" date="2016-05" db="EMBL/GenBank/DDBJ databases">
        <title>Genome sequence of Pseudomonas stutzeri 273 and identification of the exopolysaccharide biosynthesis locus.</title>
        <authorList>
            <person name="Wu S."/>
            <person name="Sun C."/>
        </authorList>
    </citation>
    <scope>NUCLEOTIDE SEQUENCE [LARGE SCALE GENOMIC DNA]</scope>
    <source>
        <strain evidence="3 4">273</strain>
    </source>
</reference>
<dbReference type="InterPro" id="IPR040079">
    <property type="entry name" value="Glutathione_S-Trfase"/>
</dbReference>
<dbReference type="Gene3D" id="1.20.1050.10">
    <property type="match status" value="1"/>
</dbReference>
<organism evidence="3 4">
    <name type="scientific">Stutzerimonas stutzeri</name>
    <name type="common">Pseudomonas stutzeri</name>
    <dbReference type="NCBI Taxonomy" id="316"/>
    <lineage>
        <taxon>Bacteria</taxon>
        <taxon>Pseudomonadati</taxon>
        <taxon>Pseudomonadota</taxon>
        <taxon>Gammaproteobacteria</taxon>
        <taxon>Pseudomonadales</taxon>
        <taxon>Pseudomonadaceae</taxon>
        <taxon>Stutzerimonas</taxon>
    </lineage>
</organism>
<dbReference type="InterPro" id="IPR010987">
    <property type="entry name" value="Glutathione-S-Trfase_C-like"/>
</dbReference>
<dbReference type="CDD" id="cd03056">
    <property type="entry name" value="GST_N_4"/>
    <property type="match status" value="1"/>
</dbReference>
<dbReference type="PROSITE" id="PS50405">
    <property type="entry name" value="GST_CTER"/>
    <property type="match status" value="1"/>
</dbReference>